<proteinExistence type="predicted"/>
<name>A0A857F2W2_9GAMM</name>
<dbReference type="EMBL" id="CP043727">
    <property type="protein sequence ID" value="QHB33089.1"/>
    <property type="molecule type" value="Genomic_DNA"/>
</dbReference>
<evidence type="ECO:0000313" key="2">
    <source>
        <dbReference type="Proteomes" id="UP000464402"/>
    </source>
</evidence>
<sequence>MSYSKDISSRIFKSCTLNKTTVEKRIFSDDGFIGNVIIITDNESFEKGLDDLSKTNDGQFISKIYFRYYIERTLFDCSDHPDDDVDVRVKYFKNLISSLVKQREHRVVKQVFGGNIKNGSHPVNLGPFCFYEIPRHASHIKLPFSDTFFSKQQSTKTVVQLCVKSLDSYKASEIADTFFNTLELSFAFLLAKKGKEFSIGAFMYEFSPTEPSIIYTEGSIFGRAGNKREQDQIIDLSDLADYFPEKKESLMTNFFNVVLSPGTQLERKLSRAVEWIGEAYRDKNRSSALLKVVIALEALFKVNENSVITASIVASMAEQCAYISGESVDECLEIEDYVKELYGLRSKVVHAGSNNLGENELKKALTFSRSIIFKLIDLKINEKFESINELQPKIRESKYKSCPLWQTTN</sequence>
<reference evidence="2" key="1">
    <citation type="submission" date="2019-09" db="EMBL/GenBank/DDBJ databases">
        <title>Yersinia canariae sp. nov., isolated from a human yersiniosis case.</title>
        <authorList>
            <person name="Nguyen S.V."/>
            <person name="Greig D."/>
            <person name="Hurley D."/>
            <person name="Cao Y."/>
            <person name="McCabe E."/>
            <person name="Mitchell M."/>
            <person name="Jenkins C."/>
            <person name="Fanning S."/>
        </authorList>
    </citation>
    <scope>NUCLEOTIDE SEQUENCE [LARGE SCALE GENOMIC DNA]</scope>
    <source>
        <strain evidence="2">NCTC 14382</strain>
    </source>
</reference>
<gene>
    <name evidence="1" type="ORF">F0T03_13575</name>
</gene>
<organism evidence="1 2">
    <name type="scientific">Yersinia canariae</name>
    <dbReference type="NCBI Taxonomy" id="2607663"/>
    <lineage>
        <taxon>Bacteria</taxon>
        <taxon>Pseudomonadati</taxon>
        <taxon>Pseudomonadota</taxon>
        <taxon>Gammaproteobacteria</taxon>
        <taxon>Enterobacterales</taxon>
        <taxon>Yersiniaceae</taxon>
        <taxon>Yersinia</taxon>
    </lineage>
</organism>
<evidence type="ECO:0000313" key="1">
    <source>
        <dbReference type="EMBL" id="QHB33089.1"/>
    </source>
</evidence>
<dbReference type="KEGG" id="yca:F0T03_13575"/>
<dbReference type="Proteomes" id="UP000464402">
    <property type="component" value="Chromosome"/>
</dbReference>
<keyword evidence="2" id="KW-1185">Reference proteome</keyword>
<accession>A0A857F2W2</accession>
<dbReference type="AlphaFoldDB" id="A0A857F2W2"/>
<evidence type="ECO:0008006" key="3">
    <source>
        <dbReference type="Google" id="ProtNLM"/>
    </source>
</evidence>
<protein>
    <recommendedName>
        <fullName evidence="3">Apea-like HEPN domain-containing protein</fullName>
    </recommendedName>
</protein>
<dbReference type="RefSeq" id="WP_159678877.1">
    <property type="nucleotide sequence ID" value="NZ_CP043727.1"/>
</dbReference>